<name>A0ABT5X6F3_9EURY</name>
<dbReference type="Pfam" id="PF13450">
    <property type="entry name" value="NAD_binding_8"/>
    <property type="match status" value="1"/>
</dbReference>
<dbReference type="Pfam" id="PF01494">
    <property type="entry name" value="FAD_binding_3"/>
    <property type="match status" value="1"/>
</dbReference>
<evidence type="ECO:0000313" key="3">
    <source>
        <dbReference type="Proteomes" id="UP001220010"/>
    </source>
</evidence>
<dbReference type="PANTHER" id="PTHR42685:SF22">
    <property type="entry name" value="CONDITIONED MEDIUM FACTOR RECEPTOR 1"/>
    <property type="match status" value="1"/>
</dbReference>
<dbReference type="InterPro" id="IPR011777">
    <property type="entry name" value="Geranylgeranyl_Rdtase_fam"/>
</dbReference>
<dbReference type="PANTHER" id="PTHR42685">
    <property type="entry name" value="GERANYLGERANYL DIPHOSPHATE REDUCTASE"/>
    <property type="match status" value="1"/>
</dbReference>
<dbReference type="InterPro" id="IPR036188">
    <property type="entry name" value="FAD/NAD-bd_sf"/>
</dbReference>
<accession>A0ABT5X6F3</accession>
<dbReference type="NCBIfam" id="TIGR02032">
    <property type="entry name" value="GG-red-SF"/>
    <property type="match status" value="1"/>
</dbReference>
<dbReference type="SUPFAM" id="SSF51905">
    <property type="entry name" value="FAD/NAD(P)-binding domain"/>
    <property type="match status" value="1"/>
</dbReference>
<feature type="domain" description="FAD-binding" evidence="1">
    <location>
        <begin position="119"/>
        <end position="316"/>
    </location>
</feature>
<dbReference type="InterPro" id="IPR050407">
    <property type="entry name" value="Geranylgeranyl_reductase"/>
</dbReference>
<keyword evidence="3" id="KW-1185">Reference proteome</keyword>
<organism evidence="2 3">
    <name type="scientific">Candidatus Methanocrinis natronophilus</name>
    <dbReference type="NCBI Taxonomy" id="3033396"/>
    <lineage>
        <taxon>Archaea</taxon>
        <taxon>Methanobacteriati</taxon>
        <taxon>Methanobacteriota</taxon>
        <taxon>Stenosarchaea group</taxon>
        <taxon>Methanomicrobia</taxon>
        <taxon>Methanotrichales</taxon>
        <taxon>Methanotrichaceae</taxon>
        <taxon>Methanocrinis</taxon>
    </lineage>
</organism>
<dbReference type="EMBL" id="JARFPK010000009">
    <property type="protein sequence ID" value="MDF0590261.1"/>
    <property type="molecule type" value="Genomic_DNA"/>
</dbReference>
<dbReference type="Gene3D" id="3.50.50.60">
    <property type="entry name" value="FAD/NAD(P)-binding domain"/>
    <property type="match status" value="1"/>
</dbReference>
<evidence type="ECO:0000313" key="2">
    <source>
        <dbReference type="EMBL" id="MDF0590261.1"/>
    </source>
</evidence>
<comment type="caution">
    <text evidence="2">The sequence shown here is derived from an EMBL/GenBank/DDBJ whole genome shotgun (WGS) entry which is preliminary data.</text>
</comment>
<proteinExistence type="predicted"/>
<dbReference type="InterPro" id="IPR002938">
    <property type="entry name" value="FAD-bd"/>
</dbReference>
<evidence type="ECO:0000259" key="1">
    <source>
        <dbReference type="Pfam" id="PF01494"/>
    </source>
</evidence>
<protein>
    <submittedName>
        <fullName evidence="2">NAD(P)/FAD-dependent oxidoreductase</fullName>
    </submittedName>
</protein>
<dbReference type="PRINTS" id="PR00420">
    <property type="entry name" value="RNGMNOXGNASE"/>
</dbReference>
<sequence>MLMHSGTNYQTINSSGEPWIASLILWGEKDDLVYSAAVVGAGPAGSMAARLLSEMGHRVLLIDRKEVVGVPKQCAEGLFAGCLPEFSPSSGDFLRGEIRYLQIVFPNLSSYRVRCDLLMLDRPRFDQHLLKMAERSGAEVALGEKVERVHPESGELLLRGGGVIRAEVIIGADGPVSRVAKSFGLKNRLVPAAQVEMTWQKDDAIYAYLDHDLPKSPYSCWIFPKNERGTANVGCFGTVPALEAFISKYKIEGEVIEKNGGAIPLGVAERLQRGRAVLIGDAGGLTNPFTGGGLYPAARSARIAAEAIDRFLRGETETIEYEPRMRRDFVASDLHLKARDALAPLSNDELCRLGTAMDGLVFPGLKLSASPWLVLRGLRHPGIMRPKYAPLLKLLFRYCLAGKVW</sequence>
<reference evidence="2 3" key="1">
    <citation type="submission" date="2023-03" db="EMBL/GenBank/DDBJ databases">
        <title>WGS of Methanotrichaceae archaeon Mx.</title>
        <authorList>
            <person name="Sorokin D.Y."/>
            <person name="Merkel A.Y."/>
        </authorList>
    </citation>
    <scope>NUCLEOTIDE SEQUENCE [LARGE SCALE GENOMIC DNA]</scope>
    <source>
        <strain evidence="2 3">Mx</strain>
    </source>
</reference>
<dbReference type="Proteomes" id="UP001220010">
    <property type="component" value="Unassembled WGS sequence"/>
</dbReference>
<dbReference type="RefSeq" id="WP_316966014.1">
    <property type="nucleotide sequence ID" value="NZ_JARFPK010000009.1"/>
</dbReference>
<gene>
    <name evidence="2" type="ORF">P0O15_03615</name>
</gene>